<protein>
    <recommendedName>
        <fullName evidence="3">Transposase</fullName>
    </recommendedName>
</protein>
<evidence type="ECO:0000313" key="1">
    <source>
        <dbReference type="EMBL" id="MDM5451847.1"/>
    </source>
</evidence>
<evidence type="ECO:0008006" key="3">
    <source>
        <dbReference type="Google" id="ProtNLM"/>
    </source>
</evidence>
<accession>A0AAW7IIZ0</accession>
<reference evidence="1" key="1">
    <citation type="submission" date="2023-06" db="EMBL/GenBank/DDBJ databases">
        <title>Comparative genomics of Bacillaceae isolates and their secondary metabolite potential.</title>
        <authorList>
            <person name="Song L."/>
            <person name="Nielsen L.J."/>
            <person name="Mohite O."/>
            <person name="Xu X."/>
            <person name="Weber T."/>
            <person name="Kovacs A.T."/>
        </authorList>
    </citation>
    <scope>NUCLEOTIDE SEQUENCE</scope>
    <source>
        <strain evidence="1">D8_B_37</strain>
    </source>
</reference>
<dbReference type="AlphaFoldDB" id="A0AAW7IIZ0"/>
<proteinExistence type="predicted"/>
<organism evidence="1 2">
    <name type="scientific">Peribacillus simplex</name>
    <dbReference type="NCBI Taxonomy" id="1478"/>
    <lineage>
        <taxon>Bacteria</taxon>
        <taxon>Bacillati</taxon>
        <taxon>Bacillota</taxon>
        <taxon>Bacilli</taxon>
        <taxon>Bacillales</taxon>
        <taxon>Bacillaceae</taxon>
        <taxon>Peribacillus</taxon>
    </lineage>
</organism>
<evidence type="ECO:0000313" key="2">
    <source>
        <dbReference type="Proteomes" id="UP001234602"/>
    </source>
</evidence>
<dbReference type="EMBL" id="JAUCEY010000008">
    <property type="protein sequence ID" value="MDM5451847.1"/>
    <property type="molecule type" value="Genomic_DNA"/>
</dbReference>
<dbReference type="KEGG" id="bsj:UP17_21485"/>
<name>A0AAW7IIZ0_9BACI</name>
<dbReference type="Proteomes" id="UP001234602">
    <property type="component" value="Unassembled WGS sequence"/>
</dbReference>
<gene>
    <name evidence="1" type="ORF">QUF89_06470</name>
</gene>
<sequence>MDNAVAEATFKIIKRVMEDVARIIQLGDIYKIPVFLFLSSEKLLFLSDTLPFNFFIRKEFL</sequence>
<comment type="caution">
    <text evidence="1">The sequence shown here is derived from an EMBL/GenBank/DDBJ whole genome shotgun (WGS) entry which is preliminary data.</text>
</comment>
<dbReference type="RefSeq" id="WP_061465161.1">
    <property type="nucleotide sequence ID" value="NZ_CP011008.1"/>
</dbReference>